<organism evidence="1 2">
    <name type="scientific">Hungatella hathewayi DSM 13479</name>
    <dbReference type="NCBI Taxonomy" id="566550"/>
    <lineage>
        <taxon>Bacteria</taxon>
        <taxon>Bacillati</taxon>
        <taxon>Bacillota</taxon>
        <taxon>Clostridia</taxon>
        <taxon>Lachnospirales</taxon>
        <taxon>Lachnospiraceae</taxon>
        <taxon>Hungatella</taxon>
    </lineage>
</organism>
<dbReference type="Proteomes" id="UP000004968">
    <property type="component" value="Unassembled WGS sequence"/>
</dbReference>
<dbReference type="AlphaFoldDB" id="D3A9M6"/>
<evidence type="ECO:0000313" key="2">
    <source>
        <dbReference type="Proteomes" id="UP000004968"/>
    </source>
</evidence>
<accession>D3A9M6</accession>
<protein>
    <submittedName>
        <fullName evidence="1">Uncharacterized protein</fullName>
    </submittedName>
</protein>
<comment type="caution">
    <text evidence="1">The sequence shown here is derived from an EMBL/GenBank/DDBJ whole genome shotgun (WGS) entry which is preliminary data.</text>
</comment>
<dbReference type="HOGENOM" id="CLU_171719_0_0_9"/>
<sequence length="81" mass="9420">MDMMKLRILNMKEFLKTVNGCEGPVYLVDSDGRRENVNKEYGTQVRLQAEYQRNRNTLVLCLAVPVPRDYLNIVNYYAGDC</sequence>
<proteinExistence type="predicted"/>
<reference evidence="1 2" key="1">
    <citation type="submission" date="2010-01" db="EMBL/GenBank/DDBJ databases">
        <authorList>
            <person name="Weinstock G."/>
            <person name="Sodergren E."/>
            <person name="Clifton S."/>
            <person name="Fulton L."/>
            <person name="Fulton B."/>
            <person name="Courtney L."/>
            <person name="Fronick C."/>
            <person name="Harrison M."/>
            <person name="Strong C."/>
            <person name="Farmer C."/>
            <person name="Delahaunty K."/>
            <person name="Markovic C."/>
            <person name="Hall O."/>
            <person name="Minx P."/>
            <person name="Tomlinson C."/>
            <person name="Mitreva M."/>
            <person name="Nelson J."/>
            <person name="Hou S."/>
            <person name="Wollam A."/>
            <person name="Pepin K.H."/>
            <person name="Johnson M."/>
            <person name="Bhonagiri V."/>
            <person name="Nash W.E."/>
            <person name="Warren W."/>
            <person name="Chinwalla A."/>
            <person name="Mardis E.R."/>
            <person name="Wilson R.K."/>
        </authorList>
    </citation>
    <scope>NUCLEOTIDE SEQUENCE [LARGE SCALE GENOMIC DNA]</scope>
    <source>
        <strain evidence="1 2">DSM 13479</strain>
    </source>
</reference>
<name>D3A9M6_9FIRM</name>
<dbReference type="EMBL" id="ACIO01000019">
    <property type="protein sequence ID" value="EFD01501.1"/>
    <property type="molecule type" value="Genomic_DNA"/>
</dbReference>
<gene>
    <name evidence="1" type="ORF">CLOSTHATH_00297</name>
</gene>
<evidence type="ECO:0000313" key="1">
    <source>
        <dbReference type="EMBL" id="EFD01501.1"/>
    </source>
</evidence>